<keyword evidence="3" id="KW-1185">Reference proteome</keyword>
<organism evidence="2 3">
    <name type="scientific">Anabaena lutea FACHB-196</name>
    <dbReference type="NCBI Taxonomy" id="2692881"/>
    <lineage>
        <taxon>Bacteria</taxon>
        <taxon>Bacillati</taxon>
        <taxon>Cyanobacteriota</taxon>
        <taxon>Cyanophyceae</taxon>
        <taxon>Nostocales</taxon>
        <taxon>Nostocaceae</taxon>
        <taxon>Anabaena</taxon>
    </lineage>
</organism>
<accession>A0ABR8FKU0</accession>
<gene>
    <name evidence="2" type="ORF">H6G59_21510</name>
</gene>
<comment type="caution">
    <text evidence="2">The sequence shown here is derived from an EMBL/GenBank/DDBJ whole genome shotgun (WGS) entry which is preliminary data.</text>
</comment>
<evidence type="ECO:0008006" key="4">
    <source>
        <dbReference type="Google" id="ProtNLM"/>
    </source>
</evidence>
<protein>
    <recommendedName>
        <fullName evidence="4">Secreted protein</fullName>
    </recommendedName>
</protein>
<dbReference type="RefSeq" id="WP_190718262.1">
    <property type="nucleotide sequence ID" value="NZ_JACJST010000024.1"/>
</dbReference>
<feature type="region of interest" description="Disordered" evidence="1">
    <location>
        <begin position="29"/>
        <end position="67"/>
    </location>
</feature>
<feature type="compositionally biased region" description="Basic and acidic residues" evidence="1">
    <location>
        <begin position="30"/>
        <end position="54"/>
    </location>
</feature>
<dbReference type="Proteomes" id="UP000640531">
    <property type="component" value="Unassembled WGS sequence"/>
</dbReference>
<sequence length="67" mass="7623">MNNLRLLLFTVLPRLGNILLQDATKTMMGRRGDTEMGRWGDGERKTRGEEDAGTRRNNYLLRPASTS</sequence>
<evidence type="ECO:0000313" key="2">
    <source>
        <dbReference type="EMBL" id="MBD2570426.1"/>
    </source>
</evidence>
<proteinExistence type="predicted"/>
<evidence type="ECO:0000313" key="3">
    <source>
        <dbReference type="Proteomes" id="UP000640531"/>
    </source>
</evidence>
<name>A0ABR8FKU0_9NOST</name>
<reference evidence="2 3" key="1">
    <citation type="journal article" date="2020" name="ISME J.">
        <title>Comparative genomics reveals insights into cyanobacterial evolution and habitat adaptation.</title>
        <authorList>
            <person name="Chen M.Y."/>
            <person name="Teng W.K."/>
            <person name="Zhao L."/>
            <person name="Hu C.X."/>
            <person name="Zhou Y.K."/>
            <person name="Han B.P."/>
            <person name="Song L.R."/>
            <person name="Shu W.S."/>
        </authorList>
    </citation>
    <scope>NUCLEOTIDE SEQUENCE [LARGE SCALE GENOMIC DNA]</scope>
    <source>
        <strain evidence="2 3">FACHB-196</strain>
    </source>
</reference>
<dbReference type="EMBL" id="JACJST010000024">
    <property type="protein sequence ID" value="MBD2570426.1"/>
    <property type="molecule type" value="Genomic_DNA"/>
</dbReference>
<evidence type="ECO:0000256" key="1">
    <source>
        <dbReference type="SAM" id="MobiDB-lite"/>
    </source>
</evidence>